<dbReference type="PANTHER" id="PTHR11098">
    <property type="entry name" value="NICOTINATE PHOSPHORIBOSYLTRANSFERASE"/>
    <property type="match status" value="1"/>
</dbReference>
<dbReference type="InterPro" id="IPR006406">
    <property type="entry name" value="Nic_PRibTrfase"/>
</dbReference>
<accession>A0AAF0FCJ0</accession>
<evidence type="ECO:0000256" key="7">
    <source>
        <dbReference type="ARBA" id="ARBA00048668"/>
    </source>
</evidence>
<proteinExistence type="inferred from homology"/>
<keyword evidence="11" id="KW-0808">Transferase</keyword>
<dbReference type="Gene3D" id="3.20.140.10">
    <property type="entry name" value="nicotinate phosphoribosyltransferase"/>
    <property type="match status" value="2"/>
</dbReference>
<dbReference type="EC" id="6.3.4.21" evidence="3 8"/>
<evidence type="ECO:0000256" key="3">
    <source>
        <dbReference type="ARBA" id="ARBA00013236"/>
    </source>
</evidence>
<evidence type="ECO:0000313" key="12">
    <source>
        <dbReference type="Proteomes" id="UP001214628"/>
    </source>
</evidence>
<dbReference type="NCBIfam" id="TIGR01514">
    <property type="entry name" value="NAPRTase"/>
    <property type="match status" value="1"/>
</dbReference>
<gene>
    <name evidence="11" type="primary">NPT1</name>
    <name evidence="11" type="ORF">MPSI1_002940</name>
</gene>
<dbReference type="Pfam" id="PF17767">
    <property type="entry name" value="NAPRTase_N"/>
    <property type="match status" value="1"/>
</dbReference>
<keyword evidence="5 8" id="KW-0436">Ligase</keyword>
<keyword evidence="6 8" id="KW-0662">Pyridine nucleotide biosynthesis</keyword>
<evidence type="ECO:0000256" key="8">
    <source>
        <dbReference type="RuleBase" id="RU003838"/>
    </source>
</evidence>
<dbReference type="SUPFAM" id="SSF51690">
    <property type="entry name" value="Nicotinate/Quinolinate PRTase C-terminal domain-like"/>
    <property type="match status" value="1"/>
</dbReference>
<comment type="pathway">
    <text evidence="1 8">Cofactor biosynthesis; NAD(+) biosynthesis; nicotinate D-ribonucleotide from nicotinate: step 1/1.</text>
</comment>
<dbReference type="SUPFAM" id="SSF54675">
    <property type="entry name" value="Nicotinate/Quinolinate PRTase N-terminal domain-like"/>
    <property type="match status" value="1"/>
</dbReference>
<dbReference type="InterPro" id="IPR036068">
    <property type="entry name" value="Nicotinate_pribotase-like_C"/>
</dbReference>
<dbReference type="InterPro" id="IPR040727">
    <property type="entry name" value="NAPRTase_N"/>
</dbReference>
<feature type="domain" description="Nicotinate/nicotinamide phosphoribosyltransferase" evidence="9">
    <location>
        <begin position="154"/>
        <end position="391"/>
    </location>
</feature>
<dbReference type="GO" id="GO:0005829">
    <property type="term" value="C:cytosol"/>
    <property type="evidence" value="ECO:0007669"/>
    <property type="project" value="TreeGrafter"/>
</dbReference>
<reference evidence="11" key="1">
    <citation type="submission" date="2023-02" db="EMBL/GenBank/DDBJ databases">
        <title>Mating type loci evolution in Malassezia.</title>
        <authorList>
            <person name="Coelho M.A."/>
        </authorList>
    </citation>
    <scope>NUCLEOTIDE SEQUENCE</scope>
    <source>
        <strain evidence="11">CBS 14136</strain>
    </source>
</reference>
<comment type="similarity">
    <text evidence="2 8">Belongs to the NAPRTase family.</text>
</comment>
<evidence type="ECO:0000313" key="11">
    <source>
        <dbReference type="EMBL" id="WFD44274.1"/>
    </source>
</evidence>
<sequence>MAESNTVPVKLPSLLDTDLYKLTMQQAVLKHYPTAQVTCSLRLSQDELDWLKTACPYFQSEYIEFLNSFQLNPADEVDVRWIAKGSDETGSEAKGSLEVNVRGLWSNVILYEVPVMAIISETYFRTMDLDWNPDGQRELAREKGMALMQKGILFSEFGTRRRRSLAAHEQVIAGLLEAQNQVQGTPNYGRVLGTSNVMLAKKFGLQPVGTVAHEWTMAIAAIEGYEHSNLRALQQWDAEYQPPTFTPHQPSANLTIALTDTFSTKVFWDDLLSCDQGIEILRRWRGVRQDSGDPKAFVLRAIDVYKRIGVDPSEKLTFAQQSGIQAGFGVGTFLTNDFDKKSNPSEKSRALNIVIKMNSINGHPTVKISDELTKNTGDREEIALVKRRFGLEGKESVEDA</sequence>
<feature type="domain" description="Nicotinate phosphoribosyltransferase N-terminal" evidence="10">
    <location>
        <begin position="39"/>
        <end position="120"/>
    </location>
</feature>
<dbReference type="Proteomes" id="UP001214628">
    <property type="component" value="Chromosome 4"/>
</dbReference>
<name>A0AAF0FCJ0_9BASI</name>
<keyword evidence="4" id="KW-0597">Phosphoprotein</keyword>
<dbReference type="GO" id="GO:0034355">
    <property type="term" value="P:NAD+ biosynthetic process via the salvage pathway"/>
    <property type="evidence" value="ECO:0007669"/>
    <property type="project" value="TreeGrafter"/>
</dbReference>
<protein>
    <recommendedName>
        <fullName evidence="3 8">Nicotinate phosphoribosyltransferase</fullName>
        <ecNumber evidence="3 8">6.3.4.21</ecNumber>
    </recommendedName>
</protein>
<evidence type="ECO:0000256" key="1">
    <source>
        <dbReference type="ARBA" id="ARBA00004952"/>
    </source>
</evidence>
<evidence type="ECO:0000259" key="10">
    <source>
        <dbReference type="Pfam" id="PF17767"/>
    </source>
</evidence>
<dbReference type="InterPro" id="IPR007229">
    <property type="entry name" value="Nic_PRibTrfase-Fam"/>
</dbReference>
<dbReference type="PANTHER" id="PTHR11098:SF1">
    <property type="entry name" value="NICOTINATE PHOSPHORIBOSYLTRANSFERASE"/>
    <property type="match status" value="1"/>
</dbReference>
<comment type="function">
    <text evidence="8">Catalyzes the synthesis of beta-nicotinate D-ribonucleotide from nicotinate and 5-phospho-D-ribose 1-phosphate at the expense of ATP.</text>
</comment>
<evidence type="ECO:0000256" key="4">
    <source>
        <dbReference type="ARBA" id="ARBA00022553"/>
    </source>
</evidence>
<keyword evidence="11" id="KW-0328">Glycosyltransferase</keyword>
<comment type="PTM">
    <text evidence="8">Transiently phosphorylated on a His residue during the reaction cycle. Phosphorylation strongly increases the affinity for substrates and increases the rate of nicotinate D-ribonucleotide production. Dephosphorylation regenerates the low-affinity form of the enzyme, leading to product release.</text>
</comment>
<evidence type="ECO:0000256" key="6">
    <source>
        <dbReference type="ARBA" id="ARBA00022642"/>
    </source>
</evidence>
<dbReference type="Pfam" id="PF04095">
    <property type="entry name" value="NAPRTase"/>
    <property type="match status" value="1"/>
</dbReference>
<dbReference type="InterPro" id="IPR041525">
    <property type="entry name" value="N/Namide_PRibTrfase"/>
</dbReference>
<organism evidence="11 12">
    <name type="scientific">Malassezia psittaci</name>
    <dbReference type="NCBI Taxonomy" id="1821823"/>
    <lineage>
        <taxon>Eukaryota</taxon>
        <taxon>Fungi</taxon>
        <taxon>Dikarya</taxon>
        <taxon>Basidiomycota</taxon>
        <taxon>Ustilaginomycotina</taxon>
        <taxon>Malasseziomycetes</taxon>
        <taxon>Malasseziales</taxon>
        <taxon>Malasseziaceae</taxon>
        <taxon>Malassezia</taxon>
    </lineage>
</organism>
<evidence type="ECO:0000256" key="5">
    <source>
        <dbReference type="ARBA" id="ARBA00022598"/>
    </source>
</evidence>
<dbReference type="EMBL" id="CP118378">
    <property type="protein sequence ID" value="WFD44274.1"/>
    <property type="molecule type" value="Genomic_DNA"/>
</dbReference>
<dbReference type="AlphaFoldDB" id="A0AAF0FCJ0"/>
<dbReference type="PIRSF" id="PIRSF000484">
    <property type="entry name" value="NAPRT"/>
    <property type="match status" value="1"/>
</dbReference>
<comment type="catalytic activity">
    <reaction evidence="7 8">
        <text>5-phospho-alpha-D-ribose 1-diphosphate + nicotinate + ATP + H2O = nicotinate beta-D-ribonucleotide + ADP + phosphate + diphosphate</text>
        <dbReference type="Rhea" id="RHEA:36163"/>
        <dbReference type="ChEBI" id="CHEBI:15377"/>
        <dbReference type="ChEBI" id="CHEBI:30616"/>
        <dbReference type="ChEBI" id="CHEBI:32544"/>
        <dbReference type="ChEBI" id="CHEBI:33019"/>
        <dbReference type="ChEBI" id="CHEBI:43474"/>
        <dbReference type="ChEBI" id="CHEBI:57502"/>
        <dbReference type="ChEBI" id="CHEBI:58017"/>
        <dbReference type="ChEBI" id="CHEBI:456216"/>
        <dbReference type="EC" id="6.3.4.21"/>
    </reaction>
</comment>
<dbReference type="GO" id="GO:0004516">
    <property type="term" value="F:nicotinate phosphoribosyltransferase activity"/>
    <property type="evidence" value="ECO:0007669"/>
    <property type="project" value="UniProtKB-UniRule"/>
</dbReference>
<evidence type="ECO:0000259" key="9">
    <source>
        <dbReference type="Pfam" id="PF04095"/>
    </source>
</evidence>
<evidence type="ECO:0000256" key="2">
    <source>
        <dbReference type="ARBA" id="ARBA00010897"/>
    </source>
</evidence>
<keyword evidence="12" id="KW-1185">Reference proteome</keyword>
<dbReference type="GO" id="GO:0016757">
    <property type="term" value="F:glycosyltransferase activity"/>
    <property type="evidence" value="ECO:0007669"/>
    <property type="project" value="UniProtKB-KW"/>
</dbReference>